<reference evidence="3" key="1">
    <citation type="submission" date="2024-07" db="EMBL/GenBank/DDBJ databases">
        <title>Complete genome sequence of Verrucomicrobiaceae bacterium NT6N.</title>
        <authorList>
            <person name="Huang C."/>
            <person name="Takami H."/>
            <person name="Hamasaki K."/>
        </authorList>
    </citation>
    <scope>NUCLEOTIDE SEQUENCE</scope>
    <source>
        <strain evidence="3">NT6N</strain>
    </source>
</reference>
<evidence type="ECO:0000256" key="2">
    <source>
        <dbReference type="SAM" id="Phobius"/>
    </source>
</evidence>
<keyword evidence="2" id="KW-1133">Transmembrane helix</keyword>
<feature type="transmembrane region" description="Helical" evidence="2">
    <location>
        <begin position="18"/>
        <end position="37"/>
    </location>
</feature>
<protein>
    <submittedName>
        <fullName evidence="3">Uncharacterized protein</fullName>
    </submittedName>
</protein>
<dbReference type="KEGG" id="osu:NT6N_14150"/>
<dbReference type="AlphaFoldDB" id="A0AAT9FKB4"/>
<keyword evidence="2" id="KW-0472">Membrane</keyword>
<evidence type="ECO:0000313" key="3">
    <source>
        <dbReference type="EMBL" id="BDS06375.1"/>
    </source>
</evidence>
<dbReference type="EMBL" id="AP026866">
    <property type="protein sequence ID" value="BDS06375.1"/>
    <property type="molecule type" value="Genomic_DNA"/>
</dbReference>
<sequence>MASSTAAHTRQPKGKPKWSSITLVVLGLGCMATGIGLKRCSGADALAAESSRNASRANLAHSSNEKSARTSRRNTLAAGKKQNLPSHLIYLSDAKRQLTVTEVQDIIDEVKQASLSETIPTNLKTLRRFRDAQIDLVVKSFSRALSLSPSQAQEMEGHLAKLADSQFSAFAEKYQLGKPDSGFEHEGRRYLPVSASVMIALCHPSIWLKSYQIFETCSLNEDQVKILMPANTGQSSGFYEVPTGRYDIAPRIRDPLTGTVSGFPRGATPDFPIMGNLLPLTTNQGFLLQELMEKKKANEPNQLNQALFLTREQLTLSLLLEPEAMITLKQELGAPSD</sequence>
<proteinExistence type="predicted"/>
<name>A0AAT9FKB4_9BACT</name>
<feature type="region of interest" description="Disordered" evidence="1">
    <location>
        <begin position="52"/>
        <end position="79"/>
    </location>
</feature>
<evidence type="ECO:0000256" key="1">
    <source>
        <dbReference type="SAM" id="MobiDB-lite"/>
    </source>
</evidence>
<gene>
    <name evidence="3" type="ORF">NT6N_14150</name>
</gene>
<keyword evidence="2" id="KW-0812">Transmembrane</keyword>
<organism evidence="3">
    <name type="scientific">Oceaniferula spumae</name>
    <dbReference type="NCBI Taxonomy" id="2979115"/>
    <lineage>
        <taxon>Bacteria</taxon>
        <taxon>Pseudomonadati</taxon>
        <taxon>Verrucomicrobiota</taxon>
        <taxon>Verrucomicrobiia</taxon>
        <taxon>Verrucomicrobiales</taxon>
        <taxon>Verrucomicrobiaceae</taxon>
        <taxon>Oceaniferula</taxon>
    </lineage>
</organism>
<feature type="compositionally biased region" description="Low complexity" evidence="1">
    <location>
        <begin position="52"/>
        <end position="62"/>
    </location>
</feature>
<accession>A0AAT9FKB4</accession>